<organism evidence="1">
    <name type="scientific">Roseihalotalea indica</name>
    <dbReference type="NCBI Taxonomy" id="2867963"/>
    <lineage>
        <taxon>Bacteria</taxon>
        <taxon>Pseudomonadati</taxon>
        <taxon>Bacteroidota</taxon>
        <taxon>Cytophagia</taxon>
        <taxon>Cytophagales</taxon>
        <taxon>Catalimonadaceae</taxon>
        <taxon>Roseihalotalea</taxon>
    </lineage>
</organism>
<sequence length="82" mass="9421">MKRTIELDGVIYSLSFQDLVNVSHGCFNTIDLNNHCNSLTVMEAAREMLIDKFSNSEQQWNNYSLSVFYVDPNGKLNDNIPF</sequence>
<accession>A0AA49GPU9</accession>
<evidence type="ECO:0000313" key="1">
    <source>
        <dbReference type="EMBL" id="WKN35054.1"/>
    </source>
</evidence>
<reference evidence="1" key="2">
    <citation type="journal article" date="2024" name="Antonie Van Leeuwenhoek">
        <title>Roseihalotalea indica gen. nov., sp. nov., a halophilic Bacteroidetes from mesopelagic Southwest Indian Ocean with higher carbohydrate metabolic potential.</title>
        <authorList>
            <person name="Chen B."/>
            <person name="Zhang M."/>
            <person name="Lin D."/>
            <person name="Ye J."/>
            <person name="Tang K."/>
        </authorList>
    </citation>
    <scope>NUCLEOTIDE SEQUENCE</scope>
    <source>
        <strain evidence="1">TK19036</strain>
    </source>
</reference>
<proteinExistence type="predicted"/>
<dbReference type="EMBL" id="CP120682">
    <property type="protein sequence ID" value="WKN35054.1"/>
    <property type="molecule type" value="Genomic_DNA"/>
</dbReference>
<gene>
    <name evidence="1" type="ORF">K4G66_22000</name>
</gene>
<name>A0AA49GPU9_9BACT</name>
<reference evidence="1" key="1">
    <citation type="journal article" date="2023" name="Comput. Struct. Biotechnol. J.">
        <title>Discovery of a novel marine Bacteroidetes with a rich repertoire of carbohydrate-active enzymes.</title>
        <authorList>
            <person name="Chen B."/>
            <person name="Liu G."/>
            <person name="Chen Q."/>
            <person name="Wang H."/>
            <person name="Liu L."/>
            <person name="Tang K."/>
        </authorList>
    </citation>
    <scope>NUCLEOTIDE SEQUENCE</scope>
    <source>
        <strain evidence="1">TK19036</strain>
    </source>
</reference>
<dbReference type="AlphaFoldDB" id="A0AA49GPU9"/>
<protein>
    <submittedName>
        <fullName evidence="1">Uncharacterized protein</fullName>
    </submittedName>
</protein>